<evidence type="ECO:0000256" key="1">
    <source>
        <dbReference type="SAM" id="Phobius"/>
    </source>
</evidence>
<keyword evidence="1" id="KW-0812">Transmembrane</keyword>
<evidence type="ECO:0000313" key="2">
    <source>
        <dbReference type="EMBL" id="PNQ75117.1"/>
    </source>
</evidence>
<sequence length="322" mass="37163">MFGAVPYKTKQFFFVLIKLSIVVGAFYFIYHKLTTNHELDFQVFGQFLSKNDAFTAKNIVFLVILSIFNWFFEILKWQHLVSFFKKISFLNSLEQSLGSLTASLFTPNRIGEYGVKAMYYSRSDTKKILALNLLGNFMQMATTVLFGFLGCYLYFSKYSLDIEYYKVFRIGVVIFIIVIFPIIGLKKSNFSIRGISMSTAKIFYTSIPWYIYFKGLLFSIIRYLIFSFQFYFLLKMFGLTLDYVDAMTIITTMYLLASIIPTLAIFDVVLKGSVAVYLFSVIKISNLSILSVVTLMWILNVVLPSLLGAMYVLKFKLPKQTV</sequence>
<dbReference type="OrthoDB" id="1121314at2"/>
<feature type="transmembrane region" description="Helical" evidence="1">
    <location>
        <begin position="289"/>
        <end position="313"/>
    </location>
</feature>
<feature type="transmembrane region" description="Helical" evidence="1">
    <location>
        <begin position="217"/>
        <end position="234"/>
    </location>
</feature>
<reference evidence="2 3" key="1">
    <citation type="submission" date="2018-01" db="EMBL/GenBank/DDBJ databases">
        <title>The draft genome of Hanstruepera neustonica JCM19743.</title>
        <authorList>
            <person name="He R.-H."/>
            <person name="Du Z.-J."/>
        </authorList>
    </citation>
    <scope>NUCLEOTIDE SEQUENCE [LARGE SCALE GENOMIC DNA]</scope>
    <source>
        <strain evidence="2 3">JCM19743</strain>
    </source>
</reference>
<accession>A0A2K1E4B7</accession>
<organism evidence="2 3">
    <name type="scientific">Hanstruepera neustonica</name>
    <dbReference type="NCBI Taxonomy" id="1445657"/>
    <lineage>
        <taxon>Bacteria</taxon>
        <taxon>Pseudomonadati</taxon>
        <taxon>Bacteroidota</taxon>
        <taxon>Flavobacteriia</taxon>
        <taxon>Flavobacteriales</taxon>
        <taxon>Flavobacteriaceae</taxon>
        <taxon>Hanstruepera</taxon>
    </lineage>
</organism>
<keyword evidence="3" id="KW-1185">Reference proteome</keyword>
<feature type="transmembrane region" description="Helical" evidence="1">
    <location>
        <begin position="167"/>
        <end position="185"/>
    </location>
</feature>
<dbReference type="AlphaFoldDB" id="A0A2K1E4B7"/>
<evidence type="ECO:0000313" key="3">
    <source>
        <dbReference type="Proteomes" id="UP000236641"/>
    </source>
</evidence>
<keyword evidence="1" id="KW-1133">Transmembrane helix</keyword>
<protein>
    <recommendedName>
        <fullName evidence="4">Lysylphosphatidylglycerol synthetase</fullName>
    </recommendedName>
</protein>
<comment type="caution">
    <text evidence="2">The sequence shown here is derived from an EMBL/GenBank/DDBJ whole genome shotgun (WGS) entry which is preliminary data.</text>
</comment>
<dbReference type="EMBL" id="POWF01000001">
    <property type="protein sequence ID" value="PNQ75117.1"/>
    <property type="molecule type" value="Genomic_DNA"/>
</dbReference>
<gene>
    <name evidence="2" type="ORF">C1T31_02985</name>
</gene>
<dbReference type="RefSeq" id="WP_103050967.1">
    <property type="nucleotide sequence ID" value="NZ_POWF01000001.1"/>
</dbReference>
<name>A0A2K1E4B7_9FLAO</name>
<proteinExistence type="predicted"/>
<evidence type="ECO:0008006" key="4">
    <source>
        <dbReference type="Google" id="ProtNLM"/>
    </source>
</evidence>
<keyword evidence="1" id="KW-0472">Membrane</keyword>
<feature type="transmembrane region" description="Helical" evidence="1">
    <location>
        <begin position="128"/>
        <end position="155"/>
    </location>
</feature>
<dbReference type="Proteomes" id="UP000236641">
    <property type="component" value="Unassembled WGS sequence"/>
</dbReference>
<feature type="transmembrane region" description="Helical" evidence="1">
    <location>
        <begin position="12"/>
        <end position="33"/>
    </location>
</feature>
<feature type="transmembrane region" description="Helical" evidence="1">
    <location>
        <begin position="53"/>
        <end position="72"/>
    </location>
</feature>
<feature type="transmembrane region" description="Helical" evidence="1">
    <location>
        <begin position="246"/>
        <end position="269"/>
    </location>
</feature>